<name>A0A9D4PPX5_RHISA</name>
<dbReference type="PANTHER" id="PTHR46888">
    <property type="entry name" value="ZINC KNUCKLE DOMAINCONTAINING PROTEIN-RELATED"/>
    <property type="match status" value="1"/>
</dbReference>
<dbReference type="AlphaFoldDB" id="A0A9D4PPX5"/>
<keyword evidence="3" id="KW-1185">Reference proteome</keyword>
<comment type="caution">
    <text evidence="2">The sequence shown here is derived from an EMBL/GenBank/DDBJ whole genome shotgun (WGS) entry which is preliminary data.</text>
</comment>
<feature type="region of interest" description="Disordered" evidence="1">
    <location>
        <begin position="307"/>
        <end position="340"/>
    </location>
</feature>
<proteinExistence type="predicted"/>
<feature type="region of interest" description="Disordered" evidence="1">
    <location>
        <begin position="245"/>
        <end position="270"/>
    </location>
</feature>
<dbReference type="EMBL" id="JABSTV010001252">
    <property type="protein sequence ID" value="KAH7947637.1"/>
    <property type="molecule type" value="Genomic_DNA"/>
</dbReference>
<feature type="compositionally biased region" description="Polar residues" evidence="1">
    <location>
        <begin position="12"/>
        <end position="26"/>
    </location>
</feature>
<evidence type="ECO:0000313" key="2">
    <source>
        <dbReference type="EMBL" id="KAH7947637.1"/>
    </source>
</evidence>
<gene>
    <name evidence="2" type="ORF">HPB52_014847</name>
</gene>
<dbReference type="Proteomes" id="UP000821837">
    <property type="component" value="Chromosome 6"/>
</dbReference>
<dbReference type="PANTHER" id="PTHR46888:SF1">
    <property type="entry name" value="RIBONUCLEASE H"/>
    <property type="match status" value="1"/>
</dbReference>
<organism evidence="2 3">
    <name type="scientific">Rhipicephalus sanguineus</name>
    <name type="common">Brown dog tick</name>
    <name type="synonym">Ixodes sanguineus</name>
    <dbReference type="NCBI Taxonomy" id="34632"/>
    <lineage>
        <taxon>Eukaryota</taxon>
        <taxon>Metazoa</taxon>
        <taxon>Ecdysozoa</taxon>
        <taxon>Arthropoda</taxon>
        <taxon>Chelicerata</taxon>
        <taxon>Arachnida</taxon>
        <taxon>Acari</taxon>
        <taxon>Parasitiformes</taxon>
        <taxon>Ixodida</taxon>
        <taxon>Ixodoidea</taxon>
        <taxon>Ixodidae</taxon>
        <taxon>Rhipicephalinae</taxon>
        <taxon>Rhipicephalus</taxon>
        <taxon>Rhipicephalus</taxon>
    </lineage>
</organism>
<sequence>MAKRQRKPAATSERNAATSASSQGCQPQERRQLREAELELARLHSSTPSGSEDTTGRAVDHGINMEWRKYAKVLVGAFPKFAADAEVPIWLESVEHTLEAYEVPRACWGQIVFPLVAERVQYLSTRFTPAQHRDYETLREVVLDELRLSPLEHQRRFLGARKQKNETWKTFATRFGSYLNFYVASRDVSSFAELLELLVVDQMKTVLLSVSDCLLSANDWTTLQQIQEEYRKPCTVIFPQHLTNQVETSEEADEEIASQGRPASDYPFPAGGSALRQNQAEHLELLMKERVTAVEIDEGLRPGRTVVEEELNDTVETPHAGEHRGSIESQGNSCEAKGDI</sequence>
<reference evidence="2" key="2">
    <citation type="submission" date="2021-09" db="EMBL/GenBank/DDBJ databases">
        <authorList>
            <person name="Jia N."/>
            <person name="Wang J."/>
            <person name="Shi W."/>
            <person name="Du L."/>
            <person name="Sun Y."/>
            <person name="Zhan W."/>
            <person name="Jiang J."/>
            <person name="Wang Q."/>
            <person name="Zhang B."/>
            <person name="Ji P."/>
            <person name="Sakyi L.B."/>
            <person name="Cui X."/>
            <person name="Yuan T."/>
            <person name="Jiang B."/>
            <person name="Yang W."/>
            <person name="Lam T.T.-Y."/>
            <person name="Chang Q."/>
            <person name="Ding S."/>
            <person name="Wang X."/>
            <person name="Zhu J."/>
            <person name="Ruan X."/>
            <person name="Zhao L."/>
            <person name="Wei J."/>
            <person name="Que T."/>
            <person name="Du C."/>
            <person name="Cheng J."/>
            <person name="Dai P."/>
            <person name="Han X."/>
            <person name="Huang E."/>
            <person name="Gao Y."/>
            <person name="Liu J."/>
            <person name="Shao H."/>
            <person name="Ye R."/>
            <person name="Li L."/>
            <person name="Wei W."/>
            <person name="Wang X."/>
            <person name="Wang C."/>
            <person name="Huo Q."/>
            <person name="Li W."/>
            <person name="Guo W."/>
            <person name="Chen H."/>
            <person name="Chen S."/>
            <person name="Zhou L."/>
            <person name="Zhou L."/>
            <person name="Ni X."/>
            <person name="Tian J."/>
            <person name="Zhou Y."/>
            <person name="Sheng Y."/>
            <person name="Liu T."/>
            <person name="Pan Y."/>
            <person name="Xia L."/>
            <person name="Li J."/>
            <person name="Zhao F."/>
            <person name="Cao W."/>
        </authorList>
    </citation>
    <scope>NUCLEOTIDE SEQUENCE</scope>
    <source>
        <strain evidence="2">Rsan-2018</strain>
        <tissue evidence="2">Larvae</tissue>
    </source>
</reference>
<dbReference type="VEuPathDB" id="VectorBase:RSAN_057550"/>
<protein>
    <recommendedName>
        <fullName evidence="4">Retrotransposon gag domain-containing protein</fullName>
    </recommendedName>
</protein>
<dbReference type="PROSITE" id="PS51257">
    <property type="entry name" value="PROKAR_LIPOPROTEIN"/>
    <property type="match status" value="1"/>
</dbReference>
<evidence type="ECO:0000256" key="1">
    <source>
        <dbReference type="SAM" id="MobiDB-lite"/>
    </source>
</evidence>
<accession>A0A9D4PPX5</accession>
<reference evidence="2" key="1">
    <citation type="journal article" date="2020" name="Cell">
        <title>Large-Scale Comparative Analyses of Tick Genomes Elucidate Their Genetic Diversity and Vector Capacities.</title>
        <authorList>
            <consortium name="Tick Genome and Microbiome Consortium (TIGMIC)"/>
            <person name="Jia N."/>
            <person name="Wang J."/>
            <person name="Shi W."/>
            <person name="Du L."/>
            <person name="Sun Y."/>
            <person name="Zhan W."/>
            <person name="Jiang J.F."/>
            <person name="Wang Q."/>
            <person name="Zhang B."/>
            <person name="Ji P."/>
            <person name="Bell-Sakyi L."/>
            <person name="Cui X.M."/>
            <person name="Yuan T.T."/>
            <person name="Jiang B.G."/>
            <person name="Yang W.F."/>
            <person name="Lam T.T."/>
            <person name="Chang Q.C."/>
            <person name="Ding S.J."/>
            <person name="Wang X.J."/>
            <person name="Zhu J.G."/>
            <person name="Ruan X.D."/>
            <person name="Zhao L."/>
            <person name="Wei J.T."/>
            <person name="Ye R.Z."/>
            <person name="Que T.C."/>
            <person name="Du C.H."/>
            <person name="Zhou Y.H."/>
            <person name="Cheng J.X."/>
            <person name="Dai P.F."/>
            <person name="Guo W.B."/>
            <person name="Han X.H."/>
            <person name="Huang E.J."/>
            <person name="Li L.F."/>
            <person name="Wei W."/>
            <person name="Gao Y.C."/>
            <person name="Liu J.Z."/>
            <person name="Shao H.Z."/>
            <person name="Wang X."/>
            <person name="Wang C.C."/>
            <person name="Yang T.C."/>
            <person name="Huo Q.B."/>
            <person name="Li W."/>
            <person name="Chen H.Y."/>
            <person name="Chen S.E."/>
            <person name="Zhou L.G."/>
            <person name="Ni X.B."/>
            <person name="Tian J.H."/>
            <person name="Sheng Y."/>
            <person name="Liu T."/>
            <person name="Pan Y.S."/>
            <person name="Xia L.Y."/>
            <person name="Li J."/>
            <person name="Zhao F."/>
            <person name="Cao W.C."/>
        </authorList>
    </citation>
    <scope>NUCLEOTIDE SEQUENCE</scope>
    <source>
        <strain evidence="2">Rsan-2018</strain>
    </source>
</reference>
<feature type="region of interest" description="Disordered" evidence="1">
    <location>
        <begin position="1"/>
        <end position="33"/>
    </location>
</feature>
<evidence type="ECO:0008006" key="4">
    <source>
        <dbReference type="Google" id="ProtNLM"/>
    </source>
</evidence>
<evidence type="ECO:0000313" key="3">
    <source>
        <dbReference type="Proteomes" id="UP000821837"/>
    </source>
</evidence>